<gene>
    <name evidence="2" type="primary">rfbG</name>
    <name evidence="2" type="ORF">Pan189_02570</name>
</gene>
<organism evidence="2 3">
    <name type="scientific">Stratiformator vulcanicus</name>
    <dbReference type="NCBI Taxonomy" id="2527980"/>
    <lineage>
        <taxon>Bacteria</taxon>
        <taxon>Pseudomonadati</taxon>
        <taxon>Planctomycetota</taxon>
        <taxon>Planctomycetia</taxon>
        <taxon>Planctomycetales</taxon>
        <taxon>Planctomycetaceae</taxon>
        <taxon>Stratiformator</taxon>
    </lineage>
</organism>
<feature type="domain" description="NAD(P)-binding" evidence="1">
    <location>
        <begin position="15"/>
        <end position="333"/>
    </location>
</feature>
<dbReference type="EC" id="4.2.1.45" evidence="2"/>
<dbReference type="Gene3D" id="3.90.25.10">
    <property type="entry name" value="UDP-galactose 4-epimerase, domain 1"/>
    <property type="match status" value="1"/>
</dbReference>
<dbReference type="PANTHER" id="PTHR43245">
    <property type="entry name" value="BIFUNCTIONAL POLYMYXIN RESISTANCE PROTEIN ARNA"/>
    <property type="match status" value="1"/>
</dbReference>
<keyword evidence="3" id="KW-1185">Reference proteome</keyword>
<dbReference type="KEGG" id="svp:Pan189_02570"/>
<dbReference type="InterPro" id="IPR016040">
    <property type="entry name" value="NAD(P)-bd_dom"/>
</dbReference>
<dbReference type="InterPro" id="IPR036291">
    <property type="entry name" value="NAD(P)-bd_dom_sf"/>
</dbReference>
<evidence type="ECO:0000313" key="3">
    <source>
        <dbReference type="Proteomes" id="UP000317318"/>
    </source>
</evidence>
<dbReference type="Proteomes" id="UP000317318">
    <property type="component" value="Chromosome"/>
</dbReference>
<dbReference type="GO" id="GO:0047733">
    <property type="term" value="F:CDP-glucose 4,6-dehydratase activity"/>
    <property type="evidence" value="ECO:0007669"/>
    <property type="project" value="UniProtKB-EC"/>
</dbReference>
<dbReference type="SUPFAM" id="SSF51735">
    <property type="entry name" value="NAD(P)-binding Rossmann-fold domains"/>
    <property type="match status" value="1"/>
</dbReference>
<dbReference type="Pfam" id="PF16363">
    <property type="entry name" value="GDP_Man_Dehyd"/>
    <property type="match status" value="1"/>
</dbReference>
<dbReference type="InterPro" id="IPR050177">
    <property type="entry name" value="Lipid_A_modif_metabolic_enz"/>
</dbReference>
<name>A0A517QWC4_9PLAN</name>
<dbReference type="NCBIfam" id="TIGR02622">
    <property type="entry name" value="CDP_4_6_dhtase"/>
    <property type="match status" value="1"/>
</dbReference>
<keyword evidence="2" id="KW-0456">Lyase</keyword>
<evidence type="ECO:0000259" key="1">
    <source>
        <dbReference type="Pfam" id="PF16363"/>
    </source>
</evidence>
<protein>
    <submittedName>
        <fullName evidence="2">CDP-glucose 4,6-dehydratase</fullName>
        <ecNumber evidence="2">4.2.1.45</ecNumber>
    </submittedName>
</protein>
<reference evidence="2 3" key="1">
    <citation type="submission" date="2019-02" db="EMBL/GenBank/DDBJ databases">
        <title>Deep-cultivation of Planctomycetes and their phenomic and genomic characterization uncovers novel biology.</title>
        <authorList>
            <person name="Wiegand S."/>
            <person name="Jogler M."/>
            <person name="Boedeker C."/>
            <person name="Pinto D."/>
            <person name="Vollmers J."/>
            <person name="Rivas-Marin E."/>
            <person name="Kohn T."/>
            <person name="Peeters S.H."/>
            <person name="Heuer A."/>
            <person name="Rast P."/>
            <person name="Oberbeckmann S."/>
            <person name="Bunk B."/>
            <person name="Jeske O."/>
            <person name="Meyerdierks A."/>
            <person name="Storesund J.E."/>
            <person name="Kallscheuer N."/>
            <person name="Luecker S."/>
            <person name="Lage O.M."/>
            <person name="Pohl T."/>
            <person name="Merkel B.J."/>
            <person name="Hornburger P."/>
            <person name="Mueller R.-W."/>
            <person name="Bruemmer F."/>
            <person name="Labrenz M."/>
            <person name="Spormann A.M."/>
            <person name="Op den Camp H."/>
            <person name="Overmann J."/>
            <person name="Amann R."/>
            <person name="Jetten M.S.M."/>
            <person name="Mascher T."/>
            <person name="Medema M.H."/>
            <person name="Devos D.P."/>
            <person name="Kaster A.-K."/>
            <person name="Ovreas L."/>
            <person name="Rohde M."/>
            <person name="Galperin M.Y."/>
            <person name="Jogler C."/>
        </authorList>
    </citation>
    <scope>NUCLEOTIDE SEQUENCE [LARGE SCALE GENOMIC DNA]</scope>
    <source>
        <strain evidence="2 3">Pan189</strain>
    </source>
</reference>
<dbReference type="PANTHER" id="PTHR43245:SF10">
    <property type="entry name" value="SUGAR DEHYDRATASE_EPIMERASE YFNG-RELATED"/>
    <property type="match status" value="1"/>
</dbReference>
<evidence type="ECO:0000313" key="2">
    <source>
        <dbReference type="EMBL" id="QDT35904.1"/>
    </source>
</evidence>
<dbReference type="Gene3D" id="3.40.50.720">
    <property type="entry name" value="NAD(P)-binding Rossmann-like Domain"/>
    <property type="match status" value="1"/>
</dbReference>
<dbReference type="AlphaFoldDB" id="A0A517QWC4"/>
<proteinExistence type="predicted"/>
<dbReference type="RefSeq" id="WP_145362164.1">
    <property type="nucleotide sequence ID" value="NZ_CP036268.1"/>
</dbReference>
<dbReference type="InterPro" id="IPR013445">
    <property type="entry name" value="CDP_4_6_deHydtase"/>
</dbReference>
<sequence length="385" mass="42797">MLRPFSNAFAGKSVFVTGHTGFKGSWLCLWLERLGAHVTGYALAPPTDPNHYTVGRVRDVLTRDHEADIRDQDRLNAAMKEADPDVVLHLAAQTVVREGYRSPKETFDVNVMGTACVLEAVRELGKPLSVLCITSDKCYENVEQIWGYRETDAFGDHDPYGGSKGAAEVLIRSYRHSFFHPEKLQEHGVKLASARAGNVIGGGDWTANALIVDLVDSLRKDQPVELRNPVAYRPWQHVLQALSGYLTIASRLLLSDDPTYCSGYNIGPLPGNELSVREVVECFINEWGDGSWVDVSDPDQLHEATLLHLAIDKARRELGWKPAWTVEDSIRKTAQWYRWLQDDARSIGELTIAQIADYEAAMSDCCDTSDNSNGDVSETHPAIIC</sequence>
<dbReference type="EMBL" id="CP036268">
    <property type="protein sequence ID" value="QDT35904.1"/>
    <property type="molecule type" value="Genomic_DNA"/>
</dbReference>
<accession>A0A517QWC4</accession>
<dbReference type="OrthoDB" id="9779041at2"/>